<accession>A0ABT3JRD8</accession>
<dbReference type="RefSeq" id="WP_265125339.1">
    <property type="nucleotide sequence ID" value="NZ_JAPCHY010000001.1"/>
</dbReference>
<gene>
    <name evidence="1" type="ORF">OK345_00800</name>
</gene>
<organism evidence="1 2">
    <name type="scientific">Xanthomonas chitinilytica</name>
    <dbReference type="NCBI Taxonomy" id="2989819"/>
    <lineage>
        <taxon>Bacteria</taxon>
        <taxon>Pseudomonadati</taxon>
        <taxon>Pseudomonadota</taxon>
        <taxon>Gammaproteobacteria</taxon>
        <taxon>Lysobacterales</taxon>
        <taxon>Lysobacteraceae</taxon>
        <taxon>Xanthomonas</taxon>
    </lineage>
</organism>
<dbReference type="Proteomes" id="UP001209922">
    <property type="component" value="Unassembled WGS sequence"/>
</dbReference>
<evidence type="ECO:0000313" key="2">
    <source>
        <dbReference type="Proteomes" id="UP001209922"/>
    </source>
</evidence>
<sequence length="134" mass="14553">MTLPSPMDTTRDLLARAAQHSRDRQDEQALALNRQALRLTMSEFQNSGNGEHLYLGLTAYRGIAVSALLTGRSQEAAAALETGRAHAALALKHWPDAPPFIEEQAQLAALKQKTGLDGAVHIPVENLGSWPFDD</sequence>
<reference evidence="1 2" key="1">
    <citation type="submission" date="2022-10" db="EMBL/GenBank/DDBJ databases">
        <title>Xanthomonas sp. H13-6.</title>
        <authorList>
            <person name="Liu X."/>
            <person name="Deng Z."/>
            <person name="Jiang Y."/>
            <person name="Yu T."/>
            <person name="Ai J."/>
        </authorList>
    </citation>
    <scope>NUCLEOTIDE SEQUENCE [LARGE SCALE GENOMIC DNA]</scope>
    <source>
        <strain evidence="1 2">H13-6</strain>
    </source>
</reference>
<proteinExistence type="predicted"/>
<name>A0ABT3JRD8_9XANT</name>
<comment type="caution">
    <text evidence="1">The sequence shown here is derived from an EMBL/GenBank/DDBJ whole genome shotgun (WGS) entry which is preliminary data.</text>
</comment>
<dbReference type="EMBL" id="JAPCHY010000001">
    <property type="protein sequence ID" value="MCW4471054.1"/>
    <property type="molecule type" value="Genomic_DNA"/>
</dbReference>
<protein>
    <submittedName>
        <fullName evidence="1">Uncharacterized protein</fullName>
    </submittedName>
</protein>
<keyword evidence="2" id="KW-1185">Reference proteome</keyword>
<evidence type="ECO:0000313" key="1">
    <source>
        <dbReference type="EMBL" id="MCW4471054.1"/>
    </source>
</evidence>